<evidence type="ECO:0000256" key="3">
    <source>
        <dbReference type="ARBA" id="ARBA00023163"/>
    </source>
</evidence>
<dbReference type="SMART" id="SM00862">
    <property type="entry name" value="Trans_reg_C"/>
    <property type="match status" value="1"/>
</dbReference>
<evidence type="ECO:0000256" key="5">
    <source>
        <dbReference type="PROSITE-ProRule" id="PRU01091"/>
    </source>
</evidence>
<dbReference type="EMBL" id="JACJFM010000018">
    <property type="protein sequence ID" value="MBB1487694.1"/>
    <property type="molecule type" value="Genomic_DNA"/>
</dbReference>
<dbReference type="Pfam" id="PF00486">
    <property type="entry name" value="Trans_reg_C"/>
    <property type="match status" value="1"/>
</dbReference>
<keyword evidence="2 5" id="KW-0238">DNA-binding</keyword>
<evidence type="ECO:0000313" key="8">
    <source>
        <dbReference type="EMBL" id="MBB1487694.1"/>
    </source>
</evidence>
<dbReference type="GO" id="GO:0005829">
    <property type="term" value="C:cytosol"/>
    <property type="evidence" value="ECO:0007669"/>
    <property type="project" value="TreeGrafter"/>
</dbReference>
<evidence type="ECO:0000313" key="9">
    <source>
        <dbReference type="Proteomes" id="UP000565262"/>
    </source>
</evidence>
<gene>
    <name evidence="8" type="ORF">H4O21_13875</name>
</gene>
<dbReference type="InterPro" id="IPR011006">
    <property type="entry name" value="CheY-like_superfamily"/>
</dbReference>
<dbReference type="Pfam" id="PF00072">
    <property type="entry name" value="Response_reg"/>
    <property type="match status" value="1"/>
</dbReference>
<feature type="modified residue" description="4-aspartylphosphate" evidence="4">
    <location>
        <position position="59"/>
    </location>
</feature>
<name>A0A839ISQ1_9GAMM</name>
<dbReference type="PROSITE" id="PS51755">
    <property type="entry name" value="OMPR_PHOB"/>
    <property type="match status" value="1"/>
</dbReference>
<dbReference type="Gene3D" id="1.10.10.10">
    <property type="entry name" value="Winged helix-like DNA-binding domain superfamily/Winged helix DNA-binding domain"/>
    <property type="match status" value="1"/>
</dbReference>
<feature type="DNA-binding region" description="OmpR/PhoB-type" evidence="5">
    <location>
        <begin position="132"/>
        <end position="234"/>
    </location>
</feature>
<dbReference type="InterPro" id="IPR001867">
    <property type="entry name" value="OmpR/PhoB-type_DNA-bd"/>
</dbReference>
<keyword evidence="9" id="KW-1185">Reference proteome</keyword>
<keyword evidence="3" id="KW-0804">Transcription</keyword>
<dbReference type="GO" id="GO:0000976">
    <property type="term" value="F:transcription cis-regulatory region binding"/>
    <property type="evidence" value="ECO:0007669"/>
    <property type="project" value="TreeGrafter"/>
</dbReference>
<dbReference type="GO" id="GO:0032993">
    <property type="term" value="C:protein-DNA complex"/>
    <property type="evidence" value="ECO:0007669"/>
    <property type="project" value="TreeGrafter"/>
</dbReference>
<evidence type="ECO:0000256" key="4">
    <source>
        <dbReference type="PROSITE-ProRule" id="PRU00169"/>
    </source>
</evidence>
<evidence type="ECO:0000256" key="1">
    <source>
        <dbReference type="ARBA" id="ARBA00023015"/>
    </source>
</evidence>
<dbReference type="SMART" id="SM00448">
    <property type="entry name" value="REC"/>
    <property type="match status" value="1"/>
</dbReference>
<dbReference type="InterPro" id="IPR001789">
    <property type="entry name" value="Sig_transdc_resp-reg_receiver"/>
</dbReference>
<dbReference type="PANTHER" id="PTHR48111:SF67">
    <property type="entry name" value="TRANSCRIPTIONAL REGULATORY PROTEIN TCTD"/>
    <property type="match status" value="1"/>
</dbReference>
<dbReference type="CDD" id="cd00383">
    <property type="entry name" value="trans_reg_C"/>
    <property type="match status" value="1"/>
</dbReference>
<dbReference type="AlphaFoldDB" id="A0A839ISQ1"/>
<organism evidence="8 9">
    <name type="scientific">Oceanospirillum sediminis</name>
    <dbReference type="NCBI Taxonomy" id="2760088"/>
    <lineage>
        <taxon>Bacteria</taxon>
        <taxon>Pseudomonadati</taxon>
        <taxon>Pseudomonadota</taxon>
        <taxon>Gammaproteobacteria</taxon>
        <taxon>Oceanospirillales</taxon>
        <taxon>Oceanospirillaceae</taxon>
        <taxon>Oceanospirillum</taxon>
    </lineage>
</organism>
<reference evidence="8 9" key="1">
    <citation type="submission" date="2020-08" db="EMBL/GenBank/DDBJ databases">
        <title>Oceanospirillum sp. nov. isolated from marine sediment.</title>
        <authorList>
            <person name="Ji X."/>
        </authorList>
    </citation>
    <scope>NUCLEOTIDE SEQUENCE [LARGE SCALE GENOMIC DNA]</scope>
    <source>
        <strain evidence="8 9">D5</strain>
    </source>
</reference>
<evidence type="ECO:0000256" key="2">
    <source>
        <dbReference type="ARBA" id="ARBA00023125"/>
    </source>
</evidence>
<sequence>MSNNTNQGISVILVEDDVVLSASLTEYLSLMGFQVKAVANGKEFFKALSEQAFTVAVIDLGLPDQSGEVLVDYARQNSSMSLVVITANDDLNARVGSYQSGADLFMGKPVDGRELAAALTSLASRQKARQTRDQIEKADDTWLLDNKNWVLVTPDQQRIECTSKEFRLLELLSEKPTEAVKRSHILDVLYARDDHSAQRALDTLVRRVRQKIAGVYEGGAPIRTAYSIGYIFAAPILPIR</sequence>
<keyword evidence="4" id="KW-0597">Phosphoprotein</keyword>
<protein>
    <submittedName>
        <fullName evidence="8">Response regulator transcription factor</fullName>
    </submittedName>
</protein>
<feature type="domain" description="Response regulatory" evidence="6">
    <location>
        <begin position="10"/>
        <end position="123"/>
    </location>
</feature>
<proteinExistence type="predicted"/>
<dbReference type="InterPro" id="IPR036388">
    <property type="entry name" value="WH-like_DNA-bd_sf"/>
</dbReference>
<accession>A0A839ISQ1</accession>
<dbReference type="Proteomes" id="UP000565262">
    <property type="component" value="Unassembled WGS sequence"/>
</dbReference>
<keyword evidence="1" id="KW-0805">Transcription regulation</keyword>
<dbReference type="GO" id="GO:0000156">
    <property type="term" value="F:phosphorelay response regulator activity"/>
    <property type="evidence" value="ECO:0007669"/>
    <property type="project" value="TreeGrafter"/>
</dbReference>
<comment type="caution">
    <text evidence="8">The sequence shown here is derived from an EMBL/GenBank/DDBJ whole genome shotgun (WGS) entry which is preliminary data.</text>
</comment>
<evidence type="ECO:0000259" key="7">
    <source>
        <dbReference type="PROSITE" id="PS51755"/>
    </source>
</evidence>
<dbReference type="SUPFAM" id="SSF52172">
    <property type="entry name" value="CheY-like"/>
    <property type="match status" value="1"/>
</dbReference>
<feature type="domain" description="OmpR/PhoB-type" evidence="7">
    <location>
        <begin position="132"/>
        <end position="234"/>
    </location>
</feature>
<dbReference type="PANTHER" id="PTHR48111">
    <property type="entry name" value="REGULATOR OF RPOS"/>
    <property type="match status" value="1"/>
</dbReference>
<dbReference type="GO" id="GO:0006355">
    <property type="term" value="P:regulation of DNA-templated transcription"/>
    <property type="evidence" value="ECO:0007669"/>
    <property type="project" value="InterPro"/>
</dbReference>
<dbReference type="PROSITE" id="PS50110">
    <property type="entry name" value="RESPONSE_REGULATORY"/>
    <property type="match status" value="1"/>
</dbReference>
<dbReference type="Gene3D" id="3.40.50.2300">
    <property type="match status" value="1"/>
</dbReference>
<dbReference type="RefSeq" id="WP_182809473.1">
    <property type="nucleotide sequence ID" value="NZ_JACJFM010000018.1"/>
</dbReference>
<evidence type="ECO:0000259" key="6">
    <source>
        <dbReference type="PROSITE" id="PS50110"/>
    </source>
</evidence>
<dbReference type="InterPro" id="IPR039420">
    <property type="entry name" value="WalR-like"/>
</dbReference>